<keyword evidence="3 6" id="KW-0547">Nucleotide-binding</keyword>
<protein>
    <recommendedName>
        <fullName evidence="9">Protein kinase domain-containing protein</fullName>
    </recommendedName>
</protein>
<dbReference type="Proteomes" id="UP000019132">
    <property type="component" value="Unassembled WGS sequence"/>
</dbReference>
<dbReference type="PROSITE" id="PS00107">
    <property type="entry name" value="PROTEIN_KINASE_ATP"/>
    <property type="match status" value="1"/>
</dbReference>
<dbReference type="SUPFAM" id="SSF56112">
    <property type="entry name" value="Protein kinase-like (PK-like)"/>
    <property type="match status" value="1"/>
</dbReference>
<feature type="domain" description="Protein kinase" evidence="9">
    <location>
        <begin position="86"/>
        <end position="226"/>
    </location>
</feature>
<organism evidence="10 11">
    <name type="scientific">Globisporangium ultimum (strain ATCC 200006 / CBS 805.95 / DAOM BR144)</name>
    <name type="common">Pythium ultimum</name>
    <dbReference type="NCBI Taxonomy" id="431595"/>
    <lineage>
        <taxon>Eukaryota</taxon>
        <taxon>Sar</taxon>
        <taxon>Stramenopiles</taxon>
        <taxon>Oomycota</taxon>
        <taxon>Peronosporomycetes</taxon>
        <taxon>Pythiales</taxon>
        <taxon>Pythiaceae</taxon>
        <taxon>Globisporangium</taxon>
    </lineage>
</organism>
<comment type="similarity">
    <text evidence="7">Belongs to the protein kinase superfamily.</text>
</comment>
<dbReference type="Gene3D" id="3.30.200.20">
    <property type="entry name" value="Phosphorylase Kinase, domain 1"/>
    <property type="match status" value="1"/>
</dbReference>
<evidence type="ECO:0000259" key="9">
    <source>
        <dbReference type="PROSITE" id="PS50011"/>
    </source>
</evidence>
<dbReference type="InterPro" id="IPR050494">
    <property type="entry name" value="Ser_Thr_dual-spec_kinase"/>
</dbReference>
<dbReference type="Pfam" id="PF00069">
    <property type="entry name" value="Pkinase"/>
    <property type="match status" value="1"/>
</dbReference>
<evidence type="ECO:0000256" key="7">
    <source>
        <dbReference type="RuleBase" id="RU000304"/>
    </source>
</evidence>
<reference evidence="10" key="3">
    <citation type="submission" date="2015-02" db="UniProtKB">
        <authorList>
            <consortium name="EnsemblProtists"/>
        </authorList>
    </citation>
    <scope>IDENTIFICATION</scope>
    <source>
        <strain evidence="10">DAOM BR144</strain>
    </source>
</reference>
<evidence type="ECO:0000256" key="6">
    <source>
        <dbReference type="PROSITE-ProRule" id="PRU10141"/>
    </source>
</evidence>
<dbReference type="InterPro" id="IPR000719">
    <property type="entry name" value="Prot_kinase_dom"/>
</dbReference>
<dbReference type="PROSITE" id="PS00108">
    <property type="entry name" value="PROTEIN_KINASE_ST"/>
    <property type="match status" value="1"/>
</dbReference>
<dbReference type="HOGENOM" id="CLU_1226948_0_0_1"/>
<evidence type="ECO:0000256" key="1">
    <source>
        <dbReference type="ARBA" id="ARBA00022527"/>
    </source>
</evidence>
<dbReference type="GO" id="GO:0005524">
    <property type="term" value="F:ATP binding"/>
    <property type="evidence" value="ECO:0007669"/>
    <property type="project" value="UniProtKB-UniRule"/>
</dbReference>
<dbReference type="InterPro" id="IPR017441">
    <property type="entry name" value="Protein_kinase_ATP_BS"/>
</dbReference>
<dbReference type="GO" id="GO:0004674">
    <property type="term" value="F:protein serine/threonine kinase activity"/>
    <property type="evidence" value="ECO:0007669"/>
    <property type="project" value="UniProtKB-KW"/>
</dbReference>
<keyword evidence="5 6" id="KW-0067">ATP-binding</keyword>
<dbReference type="PANTHER" id="PTHR24058:SF17">
    <property type="entry name" value="HOMEODOMAIN INTERACTING PROTEIN KINASE, ISOFORM D"/>
    <property type="match status" value="1"/>
</dbReference>
<dbReference type="GO" id="GO:0004713">
    <property type="term" value="F:protein tyrosine kinase activity"/>
    <property type="evidence" value="ECO:0007669"/>
    <property type="project" value="TreeGrafter"/>
</dbReference>
<keyword evidence="1 7" id="KW-0723">Serine/threonine-protein kinase</keyword>
<reference evidence="11" key="1">
    <citation type="journal article" date="2010" name="Genome Biol.">
        <title>Genome sequence of the necrotrophic plant pathogen Pythium ultimum reveals original pathogenicity mechanisms and effector repertoire.</title>
        <authorList>
            <person name="Levesque C.A."/>
            <person name="Brouwer H."/>
            <person name="Cano L."/>
            <person name="Hamilton J.P."/>
            <person name="Holt C."/>
            <person name="Huitema E."/>
            <person name="Raffaele S."/>
            <person name="Robideau G.P."/>
            <person name="Thines M."/>
            <person name="Win J."/>
            <person name="Zerillo M.M."/>
            <person name="Beakes G.W."/>
            <person name="Boore J.L."/>
            <person name="Busam D."/>
            <person name="Dumas B."/>
            <person name="Ferriera S."/>
            <person name="Fuerstenberg S.I."/>
            <person name="Gachon C.M."/>
            <person name="Gaulin E."/>
            <person name="Govers F."/>
            <person name="Grenville-Briggs L."/>
            <person name="Horner N."/>
            <person name="Hostetler J."/>
            <person name="Jiang R.H."/>
            <person name="Johnson J."/>
            <person name="Krajaejun T."/>
            <person name="Lin H."/>
            <person name="Meijer H.J."/>
            <person name="Moore B."/>
            <person name="Morris P."/>
            <person name="Phuntmart V."/>
            <person name="Puiu D."/>
            <person name="Shetty J."/>
            <person name="Stajich J.E."/>
            <person name="Tripathy S."/>
            <person name="Wawra S."/>
            <person name="van West P."/>
            <person name="Whitty B.R."/>
            <person name="Coutinho P.M."/>
            <person name="Henrissat B."/>
            <person name="Martin F."/>
            <person name="Thomas P.D."/>
            <person name="Tyler B.M."/>
            <person name="De Vries R.P."/>
            <person name="Kamoun S."/>
            <person name="Yandell M."/>
            <person name="Tisserat N."/>
            <person name="Buell C.R."/>
        </authorList>
    </citation>
    <scope>NUCLEOTIDE SEQUENCE</scope>
    <source>
        <strain evidence="11">DAOM:BR144</strain>
    </source>
</reference>
<reference evidence="11" key="2">
    <citation type="submission" date="2010-04" db="EMBL/GenBank/DDBJ databases">
        <authorList>
            <person name="Buell R."/>
            <person name="Hamilton J."/>
            <person name="Hostetler J."/>
        </authorList>
    </citation>
    <scope>NUCLEOTIDE SEQUENCE [LARGE SCALE GENOMIC DNA]</scope>
    <source>
        <strain evidence="11">DAOM:BR144</strain>
    </source>
</reference>
<evidence type="ECO:0000256" key="8">
    <source>
        <dbReference type="SAM" id="MobiDB-lite"/>
    </source>
</evidence>
<dbReference type="GO" id="GO:0005737">
    <property type="term" value="C:cytoplasm"/>
    <property type="evidence" value="ECO:0007669"/>
    <property type="project" value="TreeGrafter"/>
</dbReference>
<keyword evidence="2" id="KW-0808">Transferase</keyword>
<evidence type="ECO:0000313" key="10">
    <source>
        <dbReference type="EnsemblProtists" id="PYU1_T010182"/>
    </source>
</evidence>
<feature type="region of interest" description="Disordered" evidence="8">
    <location>
        <begin position="1"/>
        <end position="30"/>
    </location>
</feature>
<name>K3WYY3_GLOUD</name>
<keyword evidence="11" id="KW-1185">Reference proteome</keyword>
<proteinExistence type="inferred from homology"/>
<evidence type="ECO:0000313" key="11">
    <source>
        <dbReference type="Proteomes" id="UP000019132"/>
    </source>
</evidence>
<feature type="binding site" evidence="6">
    <location>
        <position position="115"/>
    </location>
    <ligand>
        <name>ATP</name>
        <dbReference type="ChEBI" id="CHEBI:30616"/>
    </ligand>
</feature>
<dbReference type="PANTHER" id="PTHR24058">
    <property type="entry name" value="DUAL SPECIFICITY PROTEIN KINASE"/>
    <property type="match status" value="1"/>
</dbReference>
<dbReference type="InterPro" id="IPR011009">
    <property type="entry name" value="Kinase-like_dom_sf"/>
</dbReference>
<dbReference type="STRING" id="431595.K3WYY3"/>
<dbReference type="eggNOG" id="KOG0667">
    <property type="taxonomic scope" value="Eukaryota"/>
</dbReference>
<dbReference type="EMBL" id="GL376623">
    <property type="status" value="NOT_ANNOTATED_CDS"/>
    <property type="molecule type" value="Genomic_DNA"/>
</dbReference>
<dbReference type="VEuPathDB" id="FungiDB:PYU1_G010162"/>
<dbReference type="SMART" id="SM00220">
    <property type="entry name" value="S_TKc"/>
    <property type="match status" value="1"/>
</dbReference>
<evidence type="ECO:0000256" key="5">
    <source>
        <dbReference type="ARBA" id="ARBA00022840"/>
    </source>
</evidence>
<evidence type="ECO:0000256" key="4">
    <source>
        <dbReference type="ARBA" id="ARBA00022777"/>
    </source>
</evidence>
<dbReference type="InParanoid" id="K3WYY3"/>
<evidence type="ECO:0000256" key="2">
    <source>
        <dbReference type="ARBA" id="ARBA00022679"/>
    </source>
</evidence>
<keyword evidence="4" id="KW-0418">Kinase</keyword>
<dbReference type="AlphaFoldDB" id="K3WYY3"/>
<dbReference type="OMA" id="HAETHIV"/>
<feature type="compositionally biased region" description="Basic residues" evidence="8">
    <location>
        <begin position="1"/>
        <end position="11"/>
    </location>
</feature>
<dbReference type="PROSITE" id="PS50011">
    <property type="entry name" value="PROTEIN_KINASE_DOM"/>
    <property type="match status" value="1"/>
</dbReference>
<evidence type="ECO:0000256" key="3">
    <source>
        <dbReference type="ARBA" id="ARBA00022741"/>
    </source>
</evidence>
<dbReference type="Gene3D" id="1.10.510.10">
    <property type="entry name" value="Transferase(Phosphotransferase) domain 1"/>
    <property type="match status" value="1"/>
</dbReference>
<accession>K3WYY3</accession>
<sequence>MRPHQRQKPRSRATNSDRNASVDESPVVPVASRRVLTKKAEPVSNNGLDNEDRNLIVRVRDVLADDGNIQTFAKASGHKAGHAARYIVLDLLGQGTFGQVFRCQHAVTKDIVAVKVIRNHPSYYKQAIVEVQVTRMLNRRYRGEQSQHLVRLHDTFECKNHLCLVFELLSMNIYELIAENNFRGFPLDVTRGFLRQMLHAVAQLSEAGVIHCDLKPENILLARHEK</sequence>
<dbReference type="EnsemblProtists" id="PYU1_T010182">
    <property type="protein sequence ID" value="PYU1_T010182"/>
    <property type="gene ID" value="PYU1_G010162"/>
</dbReference>
<dbReference type="InterPro" id="IPR008271">
    <property type="entry name" value="Ser/Thr_kinase_AS"/>
</dbReference>